<dbReference type="InterPro" id="IPR050738">
    <property type="entry name" value="Sulfatase"/>
</dbReference>
<evidence type="ECO:0000313" key="8">
    <source>
        <dbReference type="EMBL" id="TWT81459.1"/>
    </source>
</evidence>
<dbReference type="Gene3D" id="1.10.238.10">
    <property type="entry name" value="EF-hand"/>
    <property type="match status" value="1"/>
</dbReference>
<dbReference type="InterPro" id="IPR017850">
    <property type="entry name" value="Alkaline_phosphatase_core_sf"/>
</dbReference>
<feature type="region of interest" description="Disordered" evidence="5">
    <location>
        <begin position="828"/>
        <end position="850"/>
    </location>
</feature>
<dbReference type="PROSITE" id="PS00523">
    <property type="entry name" value="SULFATASE_1"/>
    <property type="match status" value="1"/>
</dbReference>
<dbReference type="PANTHER" id="PTHR42693">
    <property type="entry name" value="ARYLSULFATASE FAMILY MEMBER"/>
    <property type="match status" value="1"/>
</dbReference>
<evidence type="ECO:0000256" key="2">
    <source>
        <dbReference type="ARBA" id="ARBA00022723"/>
    </source>
</evidence>
<accession>A0A5C5Z280</accession>
<evidence type="ECO:0000313" key="9">
    <source>
        <dbReference type="Proteomes" id="UP000315010"/>
    </source>
</evidence>
<feature type="domain" description="Sulfatase N-terminal" evidence="6">
    <location>
        <begin position="3"/>
        <end position="300"/>
    </location>
</feature>
<dbReference type="Gene3D" id="3.30.1120.10">
    <property type="match status" value="1"/>
</dbReference>
<dbReference type="EC" id="3.1.6.1" evidence="8"/>
<feature type="domain" description="Pyrrolo-quinoline quinone repeat" evidence="7">
    <location>
        <begin position="560"/>
        <end position="660"/>
    </location>
</feature>
<dbReference type="SUPFAM" id="SSF50998">
    <property type="entry name" value="Quinoprotein alcohol dehydrogenase-like"/>
    <property type="match status" value="2"/>
</dbReference>
<protein>
    <submittedName>
        <fullName evidence="8">Arylsulfatase</fullName>
        <ecNumber evidence="8">3.1.6.1</ecNumber>
    </submittedName>
</protein>
<proteinExistence type="inferred from homology"/>
<dbReference type="SUPFAM" id="SSF47473">
    <property type="entry name" value="EF-hand"/>
    <property type="match status" value="1"/>
</dbReference>
<reference evidence="8 9" key="1">
    <citation type="submission" date="2019-02" db="EMBL/GenBank/DDBJ databases">
        <title>Deep-cultivation of Planctomycetes and their phenomic and genomic characterization uncovers novel biology.</title>
        <authorList>
            <person name="Wiegand S."/>
            <person name="Jogler M."/>
            <person name="Boedeker C."/>
            <person name="Pinto D."/>
            <person name="Vollmers J."/>
            <person name="Rivas-Marin E."/>
            <person name="Kohn T."/>
            <person name="Peeters S.H."/>
            <person name="Heuer A."/>
            <person name="Rast P."/>
            <person name="Oberbeckmann S."/>
            <person name="Bunk B."/>
            <person name="Jeske O."/>
            <person name="Meyerdierks A."/>
            <person name="Storesund J.E."/>
            <person name="Kallscheuer N."/>
            <person name="Luecker S."/>
            <person name="Lage O.M."/>
            <person name="Pohl T."/>
            <person name="Merkel B.J."/>
            <person name="Hornburger P."/>
            <person name="Mueller R.-W."/>
            <person name="Bruemmer F."/>
            <person name="Labrenz M."/>
            <person name="Spormann A.M."/>
            <person name="Op Den Camp H."/>
            <person name="Overmann J."/>
            <person name="Amann R."/>
            <person name="Jetten M.S.M."/>
            <person name="Mascher T."/>
            <person name="Medema M.H."/>
            <person name="Devos D.P."/>
            <person name="Kaster A.-K."/>
            <person name="Ovreas L."/>
            <person name="Rohde M."/>
            <person name="Galperin M.Y."/>
            <person name="Jogler C."/>
        </authorList>
    </citation>
    <scope>NUCLEOTIDE SEQUENCE [LARGE SCALE GENOMIC DNA]</scope>
    <source>
        <strain evidence="8 9">CA13</strain>
    </source>
</reference>
<dbReference type="Gene3D" id="3.40.720.10">
    <property type="entry name" value="Alkaline Phosphatase, subunit A"/>
    <property type="match status" value="1"/>
</dbReference>
<feature type="domain" description="Pyrrolo-quinoline quinone repeat" evidence="7">
    <location>
        <begin position="903"/>
        <end position="970"/>
    </location>
</feature>
<dbReference type="Gene3D" id="2.130.10.10">
    <property type="entry name" value="YVTN repeat-like/Quinoprotein amine dehydrogenase"/>
    <property type="match status" value="2"/>
</dbReference>
<dbReference type="InterPro" id="IPR011047">
    <property type="entry name" value="Quinoprotein_ADH-like_sf"/>
</dbReference>
<keyword evidence="2" id="KW-0479">Metal-binding</keyword>
<comment type="caution">
    <text evidence="8">The sequence shown here is derived from an EMBL/GenBank/DDBJ whole genome shotgun (WGS) entry which is preliminary data.</text>
</comment>
<feature type="region of interest" description="Disordered" evidence="5">
    <location>
        <begin position="477"/>
        <end position="521"/>
    </location>
</feature>
<name>A0A5C5Z280_9BACT</name>
<keyword evidence="3 8" id="KW-0378">Hydrolase</keyword>
<dbReference type="InterPro" id="IPR018391">
    <property type="entry name" value="PQQ_b-propeller_rpt"/>
</dbReference>
<comment type="similarity">
    <text evidence="1">Belongs to the sulfatase family.</text>
</comment>
<dbReference type="InterPro" id="IPR002372">
    <property type="entry name" value="PQQ_rpt_dom"/>
</dbReference>
<dbReference type="GO" id="GO:0004065">
    <property type="term" value="F:arylsulfatase activity"/>
    <property type="evidence" value="ECO:0007669"/>
    <property type="project" value="UniProtKB-EC"/>
</dbReference>
<dbReference type="InterPro" id="IPR000917">
    <property type="entry name" value="Sulfatase_N"/>
</dbReference>
<dbReference type="PANTHER" id="PTHR42693:SF53">
    <property type="entry name" value="ENDO-4-O-SULFATASE"/>
    <property type="match status" value="1"/>
</dbReference>
<dbReference type="InterPro" id="IPR024607">
    <property type="entry name" value="Sulfatase_CS"/>
</dbReference>
<dbReference type="Pfam" id="PF00884">
    <property type="entry name" value="Sulfatase"/>
    <property type="match status" value="1"/>
</dbReference>
<dbReference type="SUPFAM" id="SSF53649">
    <property type="entry name" value="Alkaline phosphatase-like"/>
    <property type="match status" value="1"/>
</dbReference>
<keyword evidence="4" id="KW-0106">Calcium</keyword>
<dbReference type="Pfam" id="PF13360">
    <property type="entry name" value="PQQ_2"/>
    <property type="match status" value="3"/>
</dbReference>
<dbReference type="Proteomes" id="UP000315010">
    <property type="component" value="Unassembled WGS sequence"/>
</dbReference>
<keyword evidence="9" id="KW-1185">Reference proteome</keyword>
<evidence type="ECO:0000259" key="7">
    <source>
        <dbReference type="Pfam" id="PF13360"/>
    </source>
</evidence>
<dbReference type="InterPro" id="IPR015943">
    <property type="entry name" value="WD40/YVTN_repeat-like_dom_sf"/>
</dbReference>
<feature type="compositionally biased region" description="Basic and acidic residues" evidence="5">
    <location>
        <begin position="497"/>
        <end position="506"/>
    </location>
</feature>
<dbReference type="EMBL" id="SJPJ01000001">
    <property type="protein sequence ID" value="TWT81459.1"/>
    <property type="molecule type" value="Genomic_DNA"/>
</dbReference>
<evidence type="ECO:0000259" key="6">
    <source>
        <dbReference type="Pfam" id="PF00884"/>
    </source>
</evidence>
<evidence type="ECO:0000256" key="3">
    <source>
        <dbReference type="ARBA" id="ARBA00022801"/>
    </source>
</evidence>
<evidence type="ECO:0000256" key="4">
    <source>
        <dbReference type="ARBA" id="ARBA00022837"/>
    </source>
</evidence>
<evidence type="ECO:0000256" key="1">
    <source>
        <dbReference type="ARBA" id="ARBA00008779"/>
    </source>
</evidence>
<dbReference type="GO" id="GO:0046872">
    <property type="term" value="F:metal ion binding"/>
    <property type="evidence" value="ECO:0007669"/>
    <property type="project" value="UniProtKB-KW"/>
</dbReference>
<dbReference type="InterPro" id="IPR011992">
    <property type="entry name" value="EF-hand-dom_pair"/>
</dbReference>
<dbReference type="AlphaFoldDB" id="A0A5C5Z280"/>
<gene>
    <name evidence="8" type="primary">atsA_71</name>
    <name evidence="8" type="ORF">CA13_29120</name>
</gene>
<evidence type="ECO:0000256" key="5">
    <source>
        <dbReference type="SAM" id="MobiDB-lite"/>
    </source>
</evidence>
<feature type="domain" description="Pyrrolo-quinoline quinone repeat" evidence="7">
    <location>
        <begin position="693"/>
        <end position="756"/>
    </location>
</feature>
<organism evidence="8 9">
    <name type="scientific">Novipirellula herctigrandis</name>
    <dbReference type="NCBI Taxonomy" id="2527986"/>
    <lineage>
        <taxon>Bacteria</taxon>
        <taxon>Pseudomonadati</taxon>
        <taxon>Planctomycetota</taxon>
        <taxon>Planctomycetia</taxon>
        <taxon>Pirellulales</taxon>
        <taxon>Pirellulaceae</taxon>
        <taxon>Novipirellula</taxon>
    </lineage>
</organism>
<sequence>MYVDDLGWQDIGCYGGPVGTPALDELAAQGVRFTDFHSGCGVCSPSRATVMTGRHHIRSGVYHVISDRDHAMHLLESEVTIAEVLKQNGYDTVHLGKWHMGLPFGERKKPTPYDHGFDYWFGTENTAHPSHKDPVNFHRHGKPLGRIEGYACQIVVDEAIAWLEKERQADKPFFLNIWFHEPHAPIAAPDEIVSQYGELDDPAAIYSGTIDNTDRAIARLVEKLKAIGAIENTIIVYASDNGSYRMERNGPLKQSKGSNFEGGIRVPGIFYWPRGIKAGQVEREPAGMVDLLPTICGLAEIDKPEGVHLDGSDLSPLLTGRRSEFQRHIPLFFLLPTSNPTATVRDGRFALVAYRDYELLKDLKAMNGLMNQVEVSLKRENSPELRDGGRLWSKVFNTNFANKEAEKLRIQFLKLNRFQESWIPAIKAGGYERFELYDLDADIGQETDIAKQHPEIVNRLKQQLLDITASVMADGADWNSADEAPTPSKWNSSESSGTREEFRLPRTDSPPSPKVLTTSATRDDIDSLDLHWNQFRGPNGAGTAAGFKPPLSMVAQQAGWKTPLPPGKSSPVLWGERIYVTGVENNRLTTVALDANSGQIVWKRLAPQVQLEQGHLANSPAASTPCADEDSVYVYFGSYGLLCYDIDGSERWKKPIPTPKSMYGVATSPILHGQRLILTLDDDANLPDSQLSRSKVIALDKATGELLWETPRPYHRGVWSTPMIWTYQDGTDLVVLGNGRVCGYDPKTGKEKWRVLGFSREPIAVPVAGNEKLFVSVSMRGGRGDVELDPEPFWAAMLHFDRNGDERIGRDEITKEFTLPFRPELQPSHPGFGRPLAKDPQRRKQQQHGLFDWRDSNKDGFWTKEEFTADMRVGTGQPNLAAIQPGGRGDVTESHVSWNLRSGIPEIPSPVFHAGRLYLIRSGGILSCVNTQTGEVVYRERVGAAGQYNASPIIADGHLLLVSSQGVLTVVKCGNEFSITHQINLNASIAATPAMDRNSIYIRTEDSMMVFR</sequence>
<dbReference type="SMART" id="SM00564">
    <property type="entry name" value="PQQ"/>
    <property type="match status" value="4"/>
</dbReference>